<dbReference type="Pfam" id="PF03466">
    <property type="entry name" value="LysR_substrate"/>
    <property type="match status" value="1"/>
</dbReference>
<evidence type="ECO:0000259" key="5">
    <source>
        <dbReference type="PROSITE" id="PS50931"/>
    </source>
</evidence>
<protein>
    <submittedName>
        <fullName evidence="6">DNA-binding transcriptional LysR family regulator</fullName>
    </submittedName>
</protein>
<dbReference type="Pfam" id="PF00126">
    <property type="entry name" value="HTH_1"/>
    <property type="match status" value="1"/>
</dbReference>
<name>A0A4R3VI78_9BURK</name>
<dbReference type="InterPro" id="IPR005119">
    <property type="entry name" value="LysR_subst-bd"/>
</dbReference>
<keyword evidence="3 6" id="KW-0238">DNA-binding</keyword>
<dbReference type="Gene3D" id="1.10.10.10">
    <property type="entry name" value="Winged helix-like DNA-binding domain superfamily/Winged helix DNA-binding domain"/>
    <property type="match status" value="1"/>
</dbReference>
<dbReference type="Proteomes" id="UP000294692">
    <property type="component" value="Unassembled WGS sequence"/>
</dbReference>
<dbReference type="PANTHER" id="PTHR30346:SF30">
    <property type="entry name" value="SMALL NEUTRAL PROTEASE REGULATORY PROTEIN"/>
    <property type="match status" value="1"/>
</dbReference>
<evidence type="ECO:0000313" key="6">
    <source>
        <dbReference type="EMBL" id="TCV02655.1"/>
    </source>
</evidence>
<dbReference type="GO" id="GO:0032993">
    <property type="term" value="C:protein-DNA complex"/>
    <property type="evidence" value="ECO:0007669"/>
    <property type="project" value="TreeGrafter"/>
</dbReference>
<dbReference type="RefSeq" id="WP_132472401.1">
    <property type="nucleotide sequence ID" value="NZ_JBHRVM010000001.1"/>
</dbReference>
<proteinExistence type="inferred from homology"/>
<keyword evidence="2" id="KW-0805">Transcription regulation</keyword>
<dbReference type="InterPro" id="IPR036388">
    <property type="entry name" value="WH-like_DNA-bd_sf"/>
</dbReference>
<sequence length="305" mass="33785">MELRHLRYFLAVAHELHFTRAAEKLGIGQPPLSQQIQQLERELGVTLLLRGRRGVELTEAGHAFREEALRTLGAADRAMETARRVGNSEIDKLAIGFTVSASIHPFVPRVIRASRERLPQVEIMLQQHTTNELIAAVKDRQIDVAFIRAPAPEAAGVQVETLLHEPLVAVLSTAHPLARRKTIRLKDLAGEPFIFYPRKVGTGIYDAVVQACQSCGFSPEVRFEVPQMTSVITFVAAGMGVSLVPQTMRQLRAEGVKYISIADADVPQAHLALAFNRRALSLALSRFITQVREFAVRYEGRNSGV</sequence>
<dbReference type="InterPro" id="IPR037410">
    <property type="entry name" value="BudR_PBP2"/>
</dbReference>
<accession>A0A4R3VI78</accession>
<dbReference type="GO" id="GO:0003677">
    <property type="term" value="F:DNA binding"/>
    <property type="evidence" value="ECO:0007669"/>
    <property type="project" value="UniProtKB-KW"/>
</dbReference>
<dbReference type="InterPro" id="IPR036390">
    <property type="entry name" value="WH_DNA-bd_sf"/>
</dbReference>
<dbReference type="GO" id="GO:0003700">
    <property type="term" value="F:DNA-binding transcription factor activity"/>
    <property type="evidence" value="ECO:0007669"/>
    <property type="project" value="InterPro"/>
</dbReference>
<feature type="domain" description="HTH lysR-type" evidence="5">
    <location>
        <begin position="1"/>
        <end position="58"/>
    </location>
</feature>
<dbReference type="FunFam" id="1.10.10.10:FF:000001">
    <property type="entry name" value="LysR family transcriptional regulator"/>
    <property type="match status" value="1"/>
</dbReference>
<keyword evidence="7" id="KW-1185">Reference proteome</keyword>
<dbReference type="AlphaFoldDB" id="A0A4R3VI78"/>
<evidence type="ECO:0000256" key="3">
    <source>
        <dbReference type="ARBA" id="ARBA00023125"/>
    </source>
</evidence>
<gene>
    <name evidence="6" type="ORF">EV686_101111</name>
</gene>
<dbReference type="PRINTS" id="PR00039">
    <property type="entry name" value="HTHLYSR"/>
</dbReference>
<evidence type="ECO:0000256" key="1">
    <source>
        <dbReference type="ARBA" id="ARBA00009437"/>
    </source>
</evidence>
<dbReference type="EMBL" id="SMBX01000001">
    <property type="protein sequence ID" value="TCV02655.1"/>
    <property type="molecule type" value="Genomic_DNA"/>
</dbReference>
<dbReference type="CDD" id="cd08451">
    <property type="entry name" value="PBP2_BudR"/>
    <property type="match status" value="1"/>
</dbReference>
<dbReference type="PROSITE" id="PS50931">
    <property type="entry name" value="HTH_LYSR"/>
    <property type="match status" value="1"/>
</dbReference>
<reference evidence="6 7" key="1">
    <citation type="submission" date="2019-03" db="EMBL/GenBank/DDBJ databases">
        <title>Genomic Encyclopedia of Type Strains, Phase IV (KMG-IV): sequencing the most valuable type-strain genomes for metagenomic binning, comparative biology and taxonomic classification.</title>
        <authorList>
            <person name="Goeker M."/>
        </authorList>
    </citation>
    <scope>NUCLEOTIDE SEQUENCE [LARGE SCALE GENOMIC DNA]</scope>
    <source>
        <strain evidence="6 7">DSM 100048</strain>
    </source>
</reference>
<dbReference type="PANTHER" id="PTHR30346">
    <property type="entry name" value="TRANSCRIPTIONAL DUAL REGULATOR HCAR-RELATED"/>
    <property type="match status" value="1"/>
</dbReference>
<dbReference type="Gene3D" id="3.40.190.10">
    <property type="entry name" value="Periplasmic binding protein-like II"/>
    <property type="match status" value="2"/>
</dbReference>
<organism evidence="6 7">
    <name type="scientific">Paracandidimonas soli</name>
    <dbReference type="NCBI Taxonomy" id="1917182"/>
    <lineage>
        <taxon>Bacteria</taxon>
        <taxon>Pseudomonadati</taxon>
        <taxon>Pseudomonadota</taxon>
        <taxon>Betaproteobacteria</taxon>
        <taxon>Burkholderiales</taxon>
        <taxon>Alcaligenaceae</taxon>
        <taxon>Paracandidimonas</taxon>
    </lineage>
</organism>
<comment type="caution">
    <text evidence="6">The sequence shown here is derived from an EMBL/GenBank/DDBJ whole genome shotgun (WGS) entry which is preliminary data.</text>
</comment>
<evidence type="ECO:0000256" key="2">
    <source>
        <dbReference type="ARBA" id="ARBA00023015"/>
    </source>
</evidence>
<comment type="similarity">
    <text evidence="1">Belongs to the LysR transcriptional regulatory family.</text>
</comment>
<evidence type="ECO:0000313" key="7">
    <source>
        <dbReference type="Proteomes" id="UP000294692"/>
    </source>
</evidence>
<dbReference type="InterPro" id="IPR000847">
    <property type="entry name" value="LysR_HTH_N"/>
</dbReference>
<dbReference type="OrthoDB" id="9157176at2"/>
<evidence type="ECO:0000256" key="4">
    <source>
        <dbReference type="ARBA" id="ARBA00023163"/>
    </source>
</evidence>
<dbReference type="SUPFAM" id="SSF46785">
    <property type="entry name" value="Winged helix' DNA-binding domain"/>
    <property type="match status" value="1"/>
</dbReference>
<keyword evidence="4" id="KW-0804">Transcription</keyword>
<dbReference type="SUPFAM" id="SSF53850">
    <property type="entry name" value="Periplasmic binding protein-like II"/>
    <property type="match status" value="1"/>
</dbReference>